<comment type="similarity">
    <text evidence="2">Belongs to the PC-esterase family. CASD1 subfamily.</text>
</comment>
<dbReference type="PANTHER" id="PTHR13533">
    <property type="entry name" value="N-ACETYLNEURAMINATE 9-O-ACETYLTRANSFERASE"/>
    <property type="match status" value="1"/>
</dbReference>
<evidence type="ECO:0000256" key="6">
    <source>
        <dbReference type="ARBA" id="ARBA00023136"/>
    </source>
</evidence>
<organism evidence="11 16">
    <name type="scientific">Wallemia mellicola</name>
    <dbReference type="NCBI Taxonomy" id="1708541"/>
    <lineage>
        <taxon>Eukaryota</taxon>
        <taxon>Fungi</taxon>
        <taxon>Dikarya</taxon>
        <taxon>Basidiomycota</taxon>
        <taxon>Wallemiomycotina</taxon>
        <taxon>Wallemiomycetes</taxon>
        <taxon>Wallemiales</taxon>
        <taxon>Wallemiaceae</taxon>
        <taxon>Wallemia</taxon>
    </lineage>
</organism>
<feature type="domain" description="Cas1p 10 TM acyl transferase" evidence="9">
    <location>
        <begin position="261"/>
        <end position="672"/>
    </location>
</feature>
<evidence type="ECO:0000256" key="3">
    <source>
        <dbReference type="ARBA" id="ARBA00022679"/>
    </source>
</evidence>
<protein>
    <submittedName>
        <fullName evidence="11">Cas1p-domain-containing protein</fullName>
    </submittedName>
</protein>
<feature type="transmembrane region" description="Helical" evidence="8">
    <location>
        <begin position="6"/>
        <end position="23"/>
    </location>
</feature>
<keyword evidence="6 8" id="KW-0472">Membrane</keyword>
<feature type="transmembrane region" description="Helical" evidence="8">
    <location>
        <begin position="489"/>
        <end position="508"/>
    </location>
</feature>
<dbReference type="GO" id="GO:0005975">
    <property type="term" value="P:carbohydrate metabolic process"/>
    <property type="evidence" value="ECO:0007669"/>
    <property type="project" value="UniProtKB-ARBA"/>
</dbReference>
<evidence type="ECO:0000313" key="16">
    <source>
        <dbReference type="Proteomes" id="UP000310685"/>
    </source>
</evidence>
<evidence type="ECO:0000259" key="10">
    <source>
        <dbReference type="Pfam" id="PF24536"/>
    </source>
</evidence>
<evidence type="ECO:0000313" key="13">
    <source>
        <dbReference type="EMBL" id="TIC34211.1"/>
    </source>
</evidence>
<dbReference type="AlphaFoldDB" id="A0A4T0Q1A5"/>
<dbReference type="Proteomes" id="UP000310685">
    <property type="component" value="Unassembled WGS sequence"/>
</dbReference>
<evidence type="ECO:0000313" key="15">
    <source>
        <dbReference type="Proteomes" id="UP000307169"/>
    </source>
</evidence>
<evidence type="ECO:0000256" key="7">
    <source>
        <dbReference type="ARBA" id="ARBA00023180"/>
    </source>
</evidence>
<evidence type="ECO:0000256" key="8">
    <source>
        <dbReference type="SAM" id="Phobius"/>
    </source>
</evidence>
<feature type="transmembrane region" description="Helical" evidence="8">
    <location>
        <begin position="520"/>
        <end position="539"/>
    </location>
</feature>
<dbReference type="InterPro" id="IPR012419">
    <property type="entry name" value="Cas1_AcylTrans_dom"/>
</dbReference>
<evidence type="ECO:0000313" key="12">
    <source>
        <dbReference type="EMBL" id="TIC00237.1"/>
    </source>
</evidence>
<evidence type="ECO:0000256" key="5">
    <source>
        <dbReference type="ARBA" id="ARBA00022989"/>
    </source>
</evidence>
<dbReference type="GO" id="GO:0016020">
    <property type="term" value="C:membrane"/>
    <property type="evidence" value="ECO:0007669"/>
    <property type="project" value="UniProtKB-SubCell"/>
</dbReference>
<sequence length="720" mass="82158">MEKIYYIFILVLTTISALSYWLNDDREHCYELLTATTIKNNNQLSCKGCITAVHSPGMVSNCITNQTVVFIGDSTSRQIYNEIVHSLGFIDPHEELKHADKNSVDEDRGLSIHFKWDPYLNATDFSLLDNDTFLVLGTGLWYLRYANIQSWSQTMDKLFDMELPENTLLMPVLHPEMDKLSAERAETITDEDVDAMNNDLQVRWTTSPSNNTINIPFSINEIMSASPNETTDGLHYSRKVIQQTTQLLYNYWCNDIVPSNNVTCCRPYPTPRPLQLAFIFAAIVGSFSKLILSVAFNKHPKYSAYSKHVDNVAIFSASLLFAYVADRSHFFAKSTKDFSSTMVLLLFSVIGAIGWYSWKRNDDDTTKTIGVLNRPQTDEMKGWMQLMILIYHYYGGSKIPQFYIPIRILVASYLVLLGYGNGRYFLNNRPTLSRYICTMTRYNLLTLALCWILNGSYINYYFVPIISIWFTLIWLTFSINAEVNSNLKLLIIKLAISLIIAISLLNIPQLSAIIPFEYKFRLNLDILAPFFGVLLSIVANEQVEFVNKITTLISGATLLSLALFVGVITPIKFSYNQYHPFISPFFVISLIILRNSSEWLRKHHSVYLAQIGRCSLELFVLQFHLLLAGDSKGSLLILANASKSLNLIITLSIFIPLSFKINQVTNYLVDLLNTYITPTSVLPLTKSPNPIVQISKQSNYRLYFKISIVITSIMFVNFFY</sequence>
<dbReference type="EMBL" id="SPRC01000010">
    <property type="protein sequence ID" value="TIB81186.1"/>
    <property type="molecule type" value="Genomic_DNA"/>
</dbReference>
<evidence type="ECO:0000313" key="11">
    <source>
        <dbReference type="EMBL" id="TIB81186.1"/>
    </source>
</evidence>
<reference evidence="14 15" key="1">
    <citation type="submission" date="2019-03" db="EMBL/GenBank/DDBJ databases">
        <title>Sequencing 25 genomes of Wallemia mellicola.</title>
        <authorList>
            <person name="Gostincar C."/>
        </authorList>
    </citation>
    <scope>NUCLEOTIDE SEQUENCE [LARGE SCALE GENOMIC DNA]</scope>
    <source>
        <strain evidence="12 15">EXF-1262</strain>
        <strain evidence="11 16">EXF-6152</strain>
        <strain evidence="13 14">EXF-8738</strain>
    </source>
</reference>
<keyword evidence="5 8" id="KW-1133">Transmembrane helix</keyword>
<feature type="transmembrane region" description="Helical" evidence="8">
    <location>
        <begin position="551"/>
        <end position="571"/>
    </location>
</feature>
<accession>A0A4T0Q1A5</accession>
<dbReference type="InterPro" id="IPR057106">
    <property type="entry name" value="NXPE4_C"/>
</dbReference>
<gene>
    <name evidence="13" type="ORF">E3Q10_00401</name>
    <name evidence="12" type="ORF">E3Q17_02277</name>
    <name evidence="11" type="ORF">E3Q22_01419</name>
</gene>
<dbReference type="Proteomes" id="UP000305647">
    <property type="component" value="Unassembled WGS sequence"/>
</dbReference>
<dbReference type="GO" id="GO:0016740">
    <property type="term" value="F:transferase activity"/>
    <property type="evidence" value="ECO:0007669"/>
    <property type="project" value="UniProtKB-KW"/>
</dbReference>
<keyword evidence="7" id="KW-0325">Glycoprotein</keyword>
<keyword evidence="3" id="KW-0808">Transferase</keyword>
<evidence type="ECO:0000256" key="4">
    <source>
        <dbReference type="ARBA" id="ARBA00022692"/>
    </source>
</evidence>
<dbReference type="OMA" id="WSAREWA"/>
<proteinExistence type="inferred from homology"/>
<comment type="subcellular location">
    <subcellularLocation>
        <location evidence="1">Membrane</location>
        <topology evidence="1">Multi-pass membrane protein</topology>
    </subcellularLocation>
</comment>
<dbReference type="Proteomes" id="UP000307169">
    <property type="component" value="Unassembled WGS sequence"/>
</dbReference>
<feature type="transmembrane region" description="Helical" evidence="8">
    <location>
        <begin position="702"/>
        <end position="719"/>
    </location>
</feature>
<evidence type="ECO:0000259" key="9">
    <source>
        <dbReference type="Pfam" id="PF07779"/>
    </source>
</evidence>
<keyword evidence="4 8" id="KW-0812">Transmembrane</keyword>
<dbReference type="PANTHER" id="PTHR13533:SF1">
    <property type="entry name" value="N-ACETYLNEURAMINATE 9-O-ACETYLTRANSFERASE"/>
    <property type="match status" value="1"/>
</dbReference>
<dbReference type="Pfam" id="PF24536">
    <property type="entry name" value="NXPE4_C"/>
    <property type="match status" value="1"/>
</dbReference>
<feature type="transmembrane region" description="Helical" evidence="8">
    <location>
        <begin position="308"/>
        <end position="326"/>
    </location>
</feature>
<comment type="caution">
    <text evidence="11">The sequence shown here is derived from an EMBL/GenBank/DDBJ whole genome shotgun (WGS) entry which is preliminary data.</text>
</comment>
<evidence type="ECO:0000313" key="14">
    <source>
        <dbReference type="Proteomes" id="UP000305647"/>
    </source>
</evidence>
<feature type="transmembrane region" description="Helical" evidence="8">
    <location>
        <begin position="338"/>
        <end position="358"/>
    </location>
</feature>
<evidence type="ECO:0000256" key="1">
    <source>
        <dbReference type="ARBA" id="ARBA00004141"/>
    </source>
</evidence>
<name>A0A4T0Q1A5_9BASI</name>
<evidence type="ECO:0000256" key="2">
    <source>
        <dbReference type="ARBA" id="ARBA00010666"/>
    </source>
</evidence>
<feature type="domain" description="NXPE C-terminal" evidence="10">
    <location>
        <begin position="54"/>
        <end position="115"/>
    </location>
</feature>
<feature type="transmembrane region" description="Helical" evidence="8">
    <location>
        <begin position="276"/>
        <end position="296"/>
    </location>
</feature>
<dbReference type="EMBL" id="SPRO01000002">
    <property type="protein sequence ID" value="TIC34211.1"/>
    <property type="molecule type" value="Genomic_DNA"/>
</dbReference>
<dbReference type="Pfam" id="PF07779">
    <property type="entry name" value="Cas1_AcylT"/>
    <property type="match status" value="1"/>
</dbReference>
<feature type="transmembrane region" description="Helical" evidence="8">
    <location>
        <begin position="402"/>
        <end position="420"/>
    </location>
</feature>
<dbReference type="GO" id="GO:0005794">
    <property type="term" value="C:Golgi apparatus"/>
    <property type="evidence" value="ECO:0007669"/>
    <property type="project" value="UniProtKB-ARBA"/>
</dbReference>
<dbReference type="EMBL" id="SPRH01000024">
    <property type="protein sequence ID" value="TIC00237.1"/>
    <property type="molecule type" value="Genomic_DNA"/>
</dbReference>